<feature type="region of interest" description="Disordered" evidence="1">
    <location>
        <begin position="40"/>
        <end position="62"/>
    </location>
</feature>
<dbReference type="PANTHER" id="PTHR36310">
    <property type="entry name" value="CYCLIN-DEPENDENT PROTEIN KINASE INHIBITOR SMR11"/>
    <property type="match status" value="1"/>
</dbReference>
<gene>
    <name evidence="2" type="ORF">SAY87_014740</name>
</gene>
<protein>
    <submittedName>
        <fullName evidence="2">Uncharacterized protein</fullName>
    </submittedName>
</protein>
<organism evidence="2 3">
    <name type="scientific">Trapa incisa</name>
    <dbReference type="NCBI Taxonomy" id="236973"/>
    <lineage>
        <taxon>Eukaryota</taxon>
        <taxon>Viridiplantae</taxon>
        <taxon>Streptophyta</taxon>
        <taxon>Embryophyta</taxon>
        <taxon>Tracheophyta</taxon>
        <taxon>Spermatophyta</taxon>
        <taxon>Magnoliopsida</taxon>
        <taxon>eudicotyledons</taxon>
        <taxon>Gunneridae</taxon>
        <taxon>Pentapetalae</taxon>
        <taxon>rosids</taxon>
        <taxon>malvids</taxon>
        <taxon>Myrtales</taxon>
        <taxon>Lythraceae</taxon>
        <taxon>Trapa</taxon>
    </lineage>
</organism>
<proteinExistence type="predicted"/>
<keyword evidence="3" id="KW-1185">Reference proteome</keyword>
<accession>A0AAN7H084</accession>
<evidence type="ECO:0000313" key="3">
    <source>
        <dbReference type="Proteomes" id="UP001345219"/>
    </source>
</evidence>
<sequence length="201" mass="22438">MDFIVSKISKIGEEMASLVPSTPDINGECRDLLSDLNSPLTQPLKSDHLDSAMDMAGDDGSPRTPKDYVFNPFAPAADDLLLAPHCKKRCDEWRTSVTRRLNFGCPTENPGKRSHEENQTHISDKELMDALYENLLEIILESKTEDIFAEMSSIEWADEDCRTPTSVPKLNGFAETCPGAPVKAAANSRNIKLSFYRKLQF</sequence>
<dbReference type="Proteomes" id="UP001345219">
    <property type="component" value="Chromosome 12"/>
</dbReference>
<evidence type="ECO:0000256" key="1">
    <source>
        <dbReference type="SAM" id="MobiDB-lite"/>
    </source>
</evidence>
<name>A0AAN7H084_9MYRT</name>
<dbReference type="AlphaFoldDB" id="A0AAN7H084"/>
<comment type="caution">
    <text evidence="2">The sequence shown here is derived from an EMBL/GenBank/DDBJ whole genome shotgun (WGS) entry which is preliminary data.</text>
</comment>
<dbReference type="InterPro" id="IPR038971">
    <property type="entry name" value="SMR11/SMR16"/>
</dbReference>
<dbReference type="EMBL" id="JAXIOK010000019">
    <property type="protein sequence ID" value="KAK4748154.1"/>
    <property type="molecule type" value="Genomic_DNA"/>
</dbReference>
<reference evidence="2 3" key="1">
    <citation type="journal article" date="2023" name="Hortic Res">
        <title>Pangenome of water caltrop reveals structural variations and asymmetric subgenome divergence after allopolyploidization.</title>
        <authorList>
            <person name="Zhang X."/>
            <person name="Chen Y."/>
            <person name="Wang L."/>
            <person name="Yuan Y."/>
            <person name="Fang M."/>
            <person name="Shi L."/>
            <person name="Lu R."/>
            <person name="Comes H.P."/>
            <person name="Ma Y."/>
            <person name="Chen Y."/>
            <person name="Huang G."/>
            <person name="Zhou Y."/>
            <person name="Zheng Z."/>
            <person name="Qiu Y."/>
        </authorList>
    </citation>
    <scope>NUCLEOTIDE SEQUENCE [LARGE SCALE GENOMIC DNA]</scope>
    <source>
        <tissue evidence="2">Roots</tissue>
    </source>
</reference>
<evidence type="ECO:0000313" key="2">
    <source>
        <dbReference type="EMBL" id="KAK4748154.1"/>
    </source>
</evidence>
<dbReference type="PANTHER" id="PTHR36310:SF1">
    <property type="entry name" value="CYCLIN-DEPENDENT PROTEIN KINASE INHIBITOR SMR11"/>
    <property type="match status" value="1"/>
</dbReference>